<evidence type="ECO:0000256" key="3">
    <source>
        <dbReference type="ARBA" id="ARBA00023082"/>
    </source>
</evidence>
<dbReference type="InterPro" id="IPR036388">
    <property type="entry name" value="WH-like_DNA-bd_sf"/>
</dbReference>
<keyword evidence="3" id="KW-0731">Sigma factor</keyword>
<evidence type="ECO:0000256" key="4">
    <source>
        <dbReference type="ARBA" id="ARBA00023163"/>
    </source>
</evidence>
<dbReference type="InterPro" id="IPR013249">
    <property type="entry name" value="RNA_pol_sigma70_r4_t2"/>
</dbReference>
<dbReference type="Pfam" id="PF08281">
    <property type="entry name" value="Sigma70_r4_2"/>
    <property type="match status" value="1"/>
</dbReference>
<feature type="domain" description="RNA polymerase sigma factor 70 region 4 type 2" evidence="6">
    <location>
        <begin position="101"/>
        <end position="152"/>
    </location>
</feature>
<reference evidence="10" key="2">
    <citation type="submission" date="2019-06" db="EMBL/GenBank/DDBJ databases">
        <title>Co-occurence of chitin degradation, pigmentation and bioactivity in marine Pseudoalteromonas.</title>
        <authorList>
            <person name="Sonnenschein E.C."/>
            <person name="Bech P.K."/>
        </authorList>
    </citation>
    <scope>NUCLEOTIDE SEQUENCE [LARGE SCALE GENOMIC DNA]</scope>
    <source>
        <strain evidence="10">S2231</strain>
        <strain evidence="7">S2233</strain>
    </source>
</reference>
<evidence type="ECO:0000313" key="10">
    <source>
        <dbReference type="Proteomes" id="UP000307706"/>
    </source>
</evidence>
<dbReference type="InterPro" id="IPR007627">
    <property type="entry name" value="RNA_pol_sigma70_r2"/>
</dbReference>
<dbReference type="OrthoDB" id="9782108at2"/>
<dbReference type="Proteomes" id="UP000307706">
    <property type="component" value="Unassembled WGS sequence"/>
</dbReference>
<feature type="domain" description="RNA polymerase sigma-70 region 2" evidence="5">
    <location>
        <begin position="8"/>
        <end position="71"/>
    </location>
</feature>
<dbReference type="GO" id="GO:0003677">
    <property type="term" value="F:DNA binding"/>
    <property type="evidence" value="ECO:0007669"/>
    <property type="project" value="InterPro"/>
</dbReference>
<gene>
    <name evidence="8" type="ORF">CWB96_07975</name>
    <name evidence="7" type="ORF">CWB97_12880</name>
</gene>
<dbReference type="InterPro" id="IPR039425">
    <property type="entry name" value="RNA_pol_sigma-70-like"/>
</dbReference>
<dbReference type="Proteomes" id="UP000305730">
    <property type="component" value="Unassembled WGS sequence"/>
</dbReference>
<dbReference type="PANTHER" id="PTHR43133:SF45">
    <property type="entry name" value="RNA POLYMERASE ECF-TYPE SIGMA FACTOR"/>
    <property type="match status" value="1"/>
</dbReference>
<comment type="similarity">
    <text evidence="1">Belongs to the sigma-70 factor family. ECF subfamily.</text>
</comment>
<dbReference type="Pfam" id="PF04542">
    <property type="entry name" value="Sigma70_r2"/>
    <property type="match status" value="1"/>
</dbReference>
<evidence type="ECO:0000313" key="8">
    <source>
        <dbReference type="EMBL" id="TMP59978.1"/>
    </source>
</evidence>
<keyword evidence="2" id="KW-0805">Transcription regulation</keyword>
<sequence length="159" mass="18302">MDKDKLINNFWPRLSRIASTYEVIPELQQELVQEMAIAIWQSLNSFRGDSSVETFMYKVSHNIGVSHIKKQVKQIRTTNEDYNILNTPSLEQKATNEQSLKRLMKAIWQLPLIQRQIITLYLDGVKQQDIAEIVGMSENNIAVKISRAKKLLAQLMSNG</sequence>
<dbReference type="AlphaFoldDB" id="A0A5S3XQS4"/>
<reference evidence="9 10" key="1">
    <citation type="submission" date="2017-12" db="EMBL/GenBank/DDBJ databases">
        <authorList>
            <person name="Paulsen S."/>
            <person name="Gram L.K."/>
        </authorList>
    </citation>
    <scope>NUCLEOTIDE SEQUENCE [LARGE SCALE GENOMIC DNA]</scope>
    <source>
        <strain evidence="8 10">S2231</strain>
        <strain evidence="7 9">S2233</strain>
    </source>
</reference>
<dbReference type="InterPro" id="IPR013325">
    <property type="entry name" value="RNA_pol_sigma_r2"/>
</dbReference>
<evidence type="ECO:0000259" key="5">
    <source>
        <dbReference type="Pfam" id="PF04542"/>
    </source>
</evidence>
<dbReference type="InterPro" id="IPR013324">
    <property type="entry name" value="RNA_pol_sigma_r3/r4-like"/>
</dbReference>
<dbReference type="GO" id="GO:0006352">
    <property type="term" value="P:DNA-templated transcription initiation"/>
    <property type="evidence" value="ECO:0007669"/>
    <property type="project" value="InterPro"/>
</dbReference>
<proteinExistence type="inferred from homology"/>
<dbReference type="Gene3D" id="1.10.10.10">
    <property type="entry name" value="Winged helix-like DNA-binding domain superfamily/Winged helix DNA-binding domain"/>
    <property type="match status" value="1"/>
</dbReference>
<dbReference type="GO" id="GO:0016987">
    <property type="term" value="F:sigma factor activity"/>
    <property type="evidence" value="ECO:0007669"/>
    <property type="project" value="UniProtKB-KW"/>
</dbReference>
<protein>
    <submittedName>
        <fullName evidence="8">RNA polymerase subunit sigma-70</fullName>
    </submittedName>
</protein>
<evidence type="ECO:0000313" key="9">
    <source>
        <dbReference type="Proteomes" id="UP000305730"/>
    </source>
</evidence>
<dbReference type="RefSeq" id="WP_138597338.1">
    <property type="nucleotide sequence ID" value="NZ_PNCK01000045.1"/>
</dbReference>
<comment type="caution">
    <text evidence="8">The sequence shown here is derived from an EMBL/GenBank/DDBJ whole genome shotgun (WGS) entry which is preliminary data.</text>
</comment>
<keyword evidence="9" id="KW-1185">Reference proteome</keyword>
<organism evidence="8 10">
    <name type="scientific">Pseudoalteromonas citrea</name>
    <dbReference type="NCBI Taxonomy" id="43655"/>
    <lineage>
        <taxon>Bacteria</taxon>
        <taxon>Pseudomonadati</taxon>
        <taxon>Pseudomonadota</taxon>
        <taxon>Gammaproteobacteria</taxon>
        <taxon>Alteromonadales</taxon>
        <taxon>Pseudoalteromonadaceae</taxon>
        <taxon>Pseudoalteromonas</taxon>
    </lineage>
</organism>
<accession>A0A5S3XQS4</accession>
<dbReference type="SUPFAM" id="SSF88946">
    <property type="entry name" value="Sigma2 domain of RNA polymerase sigma factors"/>
    <property type="match status" value="1"/>
</dbReference>
<name>A0A5S3XQS4_9GAMM</name>
<evidence type="ECO:0000256" key="2">
    <source>
        <dbReference type="ARBA" id="ARBA00023015"/>
    </source>
</evidence>
<dbReference type="SUPFAM" id="SSF88659">
    <property type="entry name" value="Sigma3 and sigma4 domains of RNA polymerase sigma factors"/>
    <property type="match status" value="1"/>
</dbReference>
<dbReference type="InterPro" id="IPR014284">
    <property type="entry name" value="RNA_pol_sigma-70_dom"/>
</dbReference>
<dbReference type="EMBL" id="PNCK01000045">
    <property type="protein sequence ID" value="TMP41999.1"/>
    <property type="molecule type" value="Genomic_DNA"/>
</dbReference>
<keyword evidence="4" id="KW-0804">Transcription</keyword>
<reference evidence="8" key="3">
    <citation type="submission" date="2019-09" db="EMBL/GenBank/DDBJ databases">
        <title>Co-occurence of chitin degradation, pigmentation and bioactivity in marine Pseudoalteromonas.</title>
        <authorList>
            <person name="Sonnenschein E.C."/>
            <person name="Bech P.K."/>
        </authorList>
    </citation>
    <scope>NUCLEOTIDE SEQUENCE</scope>
    <source>
        <strain evidence="8">S2231</strain>
        <strain evidence="9">S2233</strain>
    </source>
</reference>
<dbReference type="NCBIfam" id="TIGR02937">
    <property type="entry name" value="sigma70-ECF"/>
    <property type="match status" value="1"/>
</dbReference>
<dbReference type="EMBL" id="PNCL01000032">
    <property type="protein sequence ID" value="TMP59978.1"/>
    <property type="molecule type" value="Genomic_DNA"/>
</dbReference>
<evidence type="ECO:0000256" key="1">
    <source>
        <dbReference type="ARBA" id="ARBA00010641"/>
    </source>
</evidence>
<dbReference type="PANTHER" id="PTHR43133">
    <property type="entry name" value="RNA POLYMERASE ECF-TYPE SIGMA FACTO"/>
    <property type="match status" value="1"/>
</dbReference>
<evidence type="ECO:0000313" key="7">
    <source>
        <dbReference type="EMBL" id="TMP41999.1"/>
    </source>
</evidence>
<evidence type="ECO:0000259" key="6">
    <source>
        <dbReference type="Pfam" id="PF08281"/>
    </source>
</evidence>
<dbReference type="Gene3D" id="1.10.1740.10">
    <property type="match status" value="1"/>
</dbReference>